<feature type="chain" id="PRO_5005201762" evidence="2">
    <location>
        <begin position="21"/>
        <end position="299"/>
    </location>
</feature>
<evidence type="ECO:0000256" key="2">
    <source>
        <dbReference type="SAM" id="SignalP"/>
    </source>
</evidence>
<protein>
    <submittedName>
        <fullName evidence="3">Uncharacterized protein</fullName>
    </submittedName>
</protein>
<keyword evidence="2" id="KW-0732">Signal</keyword>
<keyword evidence="4" id="KW-1185">Reference proteome</keyword>
<gene>
    <name evidence="3" type="ORF">SCHPADRAFT_1002595</name>
</gene>
<evidence type="ECO:0000313" key="4">
    <source>
        <dbReference type="Proteomes" id="UP000053477"/>
    </source>
</evidence>
<proteinExistence type="predicted"/>
<dbReference type="EMBL" id="KQ086249">
    <property type="protein sequence ID" value="KLO05983.1"/>
    <property type="molecule type" value="Genomic_DNA"/>
</dbReference>
<dbReference type="InParanoid" id="A0A0H2R953"/>
<evidence type="ECO:0000256" key="1">
    <source>
        <dbReference type="SAM" id="MobiDB-lite"/>
    </source>
</evidence>
<evidence type="ECO:0000313" key="3">
    <source>
        <dbReference type="EMBL" id="KLO05983.1"/>
    </source>
</evidence>
<dbReference type="Proteomes" id="UP000053477">
    <property type="component" value="Unassembled WGS sequence"/>
</dbReference>
<name>A0A0H2R953_9AGAM</name>
<dbReference type="AlphaFoldDB" id="A0A0H2R953"/>
<organism evidence="3 4">
    <name type="scientific">Schizopora paradoxa</name>
    <dbReference type="NCBI Taxonomy" id="27342"/>
    <lineage>
        <taxon>Eukaryota</taxon>
        <taxon>Fungi</taxon>
        <taxon>Dikarya</taxon>
        <taxon>Basidiomycota</taxon>
        <taxon>Agaricomycotina</taxon>
        <taxon>Agaricomycetes</taxon>
        <taxon>Hymenochaetales</taxon>
        <taxon>Schizoporaceae</taxon>
        <taxon>Schizopora</taxon>
    </lineage>
</organism>
<feature type="region of interest" description="Disordered" evidence="1">
    <location>
        <begin position="102"/>
        <end position="136"/>
    </location>
</feature>
<accession>A0A0H2R953</accession>
<reference evidence="3 4" key="1">
    <citation type="submission" date="2015-04" db="EMBL/GenBank/DDBJ databases">
        <title>Complete genome sequence of Schizopora paradoxa KUC8140, a cosmopolitan wood degrader in East Asia.</title>
        <authorList>
            <consortium name="DOE Joint Genome Institute"/>
            <person name="Min B."/>
            <person name="Park H."/>
            <person name="Jang Y."/>
            <person name="Kim J.-J."/>
            <person name="Kim K.H."/>
            <person name="Pangilinan J."/>
            <person name="Lipzen A."/>
            <person name="Riley R."/>
            <person name="Grigoriev I.V."/>
            <person name="Spatafora J.W."/>
            <person name="Choi I.-G."/>
        </authorList>
    </citation>
    <scope>NUCLEOTIDE SEQUENCE [LARGE SCALE GENOMIC DNA]</scope>
    <source>
        <strain evidence="3 4">KUC8140</strain>
    </source>
</reference>
<feature type="compositionally biased region" description="Polar residues" evidence="1">
    <location>
        <begin position="118"/>
        <end position="136"/>
    </location>
</feature>
<feature type="signal peptide" evidence="2">
    <location>
        <begin position="1"/>
        <end position="20"/>
    </location>
</feature>
<sequence length="299" mass="33733">MGSISTQCVLLCIWVSQVSLLSRFTCFGHLPVLVRRSTRSYYPRKPRDFPSATPFRPTFVHLSQHLVSISLRTSSYLRKMPLFHLKKLQPKFWQRLRQRTKPQINPQTNGGAPAGSAADTTTSNEGIGTSSGVTLDQRTLPSLQTARVLAANVPNAYRTSSPTYVSGGIPRGVSQSVARPTVSIDGGWRASATNTPNVNDHLHSYLPHETQERESSISGGVIAGSNRQLRAMQRVTTVPQEYQRLNGLFLDWHRLFELPLRNQCHHATILFFFFSPPSLKTERLPTWERWPTWERLSDL</sequence>